<dbReference type="PROSITE" id="PS00463">
    <property type="entry name" value="ZN2_CY6_FUNGAL_1"/>
    <property type="match status" value="1"/>
</dbReference>
<dbReference type="EMBL" id="JAGTJS010000014">
    <property type="protein sequence ID" value="KAH7248224.1"/>
    <property type="molecule type" value="Genomic_DNA"/>
</dbReference>
<dbReference type="InterPro" id="IPR001138">
    <property type="entry name" value="Zn2Cys6_DnaBD"/>
</dbReference>
<protein>
    <recommendedName>
        <fullName evidence="4">Zn(2)-C6 fungal-type domain-containing protein</fullName>
    </recommendedName>
</protein>
<accession>A0A9P9GZ53</accession>
<dbReference type="PANTHER" id="PTHR47784">
    <property type="entry name" value="STEROL UPTAKE CONTROL PROTEIN 2"/>
    <property type="match status" value="1"/>
</dbReference>
<feature type="compositionally biased region" description="Basic residues" evidence="2">
    <location>
        <begin position="16"/>
        <end position="25"/>
    </location>
</feature>
<dbReference type="InterPro" id="IPR036864">
    <property type="entry name" value="Zn2-C6_fun-type_DNA-bd_sf"/>
</dbReference>
<dbReference type="InterPro" id="IPR053157">
    <property type="entry name" value="Sterol_Uptake_Regulator"/>
</dbReference>
<dbReference type="GO" id="GO:0001228">
    <property type="term" value="F:DNA-binding transcription activator activity, RNA polymerase II-specific"/>
    <property type="evidence" value="ECO:0007669"/>
    <property type="project" value="TreeGrafter"/>
</dbReference>
<organism evidence="5 6">
    <name type="scientific">Fusarium solani</name>
    <name type="common">Filamentous fungus</name>
    <dbReference type="NCBI Taxonomy" id="169388"/>
    <lineage>
        <taxon>Eukaryota</taxon>
        <taxon>Fungi</taxon>
        <taxon>Dikarya</taxon>
        <taxon>Ascomycota</taxon>
        <taxon>Pezizomycotina</taxon>
        <taxon>Sordariomycetes</taxon>
        <taxon>Hypocreomycetidae</taxon>
        <taxon>Hypocreales</taxon>
        <taxon>Nectriaceae</taxon>
        <taxon>Fusarium</taxon>
        <taxon>Fusarium solani species complex</taxon>
    </lineage>
</organism>
<dbReference type="Proteomes" id="UP000736672">
    <property type="component" value="Unassembled WGS sequence"/>
</dbReference>
<evidence type="ECO:0000313" key="6">
    <source>
        <dbReference type="Proteomes" id="UP000736672"/>
    </source>
</evidence>
<dbReference type="SMART" id="SM00066">
    <property type="entry name" value="GAL4"/>
    <property type="match status" value="1"/>
</dbReference>
<dbReference type="InterPro" id="IPR021858">
    <property type="entry name" value="Fun_TF"/>
</dbReference>
<reference evidence="5" key="1">
    <citation type="journal article" date="2021" name="Nat. Commun.">
        <title>Genetic determinants of endophytism in the Arabidopsis root mycobiome.</title>
        <authorList>
            <person name="Mesny F."/>
            <person name="Miyauchi S."/>
            <person name="Thiergart T."/>
            <person name="Pickel B."/>
            <person name="Atanasova L."/>
            <person name="Karlsson M."/>
            <person name="Huettel B."/>
            <person name="Barry K.W."/>
            <person name="Haridas S."/>
            <person name="Chen C."/>
            <person name="Bauer D."/>
            <person name="Andreopoulos W."/>
            <person name="Pangilinan J."/>
            <person name="LaButti K."/>
            <person name="Riley R."/>
            <person name="Lipzen A."/>
            <person name="Clum A."/>
            <person name="Drula E."/>
            <person name="Henrissat B."/>
            <person name="Kohler A."/>
            <person name="Grigoriev I.V."/>
            <person name="Martin F.M."/>
            <person name="Hacquard S."/>
        </authorList>
    </citation>
    <scope>NUCLEOTIDE SEQUENCE</scope>
    <source>
        <strain evidence="5">FSSC 5 MPI-SDFR-AT-0091</strain>
    </source>
</reference>
<dbReference type="SUPFAM" id="SSF57701">
    <property type="entry name" value="Zn2/Cys6 DNA-binding domain"/>
    <property type="match status" value="1"/>
</dbReference>
<dbReference type="PROSITE" id="PS50048">
    <property type="entry name" value="ZN2_CY6_FUNGAL_2"/>
    <property type="match status" value="1"/>
</dbReference>
<keyword evidence="3" id="KW-0472">Membrane</keyword>
<keyword evidence="6" id="KW-1185">Reference proteome</keyword>
<proteinExistence type="predicted"/>
<dbReference type="PRINTS" id="PR00755">
    <property type="entry name" value="AFLATOXINBRP"/>
</dbReference>
<feature type="region of interest" description="Disordered" evidence="2">
    <location>
        <begin position="60"/>
        <end position="85"/>
    </location>
</feature>
<keyword evidence="3" id="KW-1133">Transmembrane helix</keyword>
<dbReference type="AlphaFoldDB" id="A0A9P9GZ53"/>
<evidence type="ECO:0000256" key="3">
    <source>
        <dbReference type="SAM" id="Phobius"/>
    </source>
</evidence>
<name>A0A9P9GZ53_FUSSL</name>
<evidence type="ECO:0000259" key="4">
    <source>
        <dbReference type="PROSITE" id="PS50048"/>
    </source>
</evidence>
<dbReference type="Pfam" id="PF00172">
    <property type="entry name" value="Zn_clus"/>
    <property type="match status" value="1"/>
</dbReference>
<dbReference type="PANTHER" id="PTHR47784:SF5">
    <property type="entry name" value="STEROL UPTAKE CONTROL PROTEIN 2"/>
    <property type="match status" value="1"/>
</dbReference>
<dbReference type="CDD" id="cd00067">
    <property type="entry name" value="GAL4"/>
    <property type="match status" value="1"/>
</dbReference>
<comment type="caution">
    <text evidence="5">The sequence shown here is derived from an EMBL/GenBank/DDBJ whole genome shotgun (WGS) entry which is preliminary data.</text>
</comment>
<evidence type="ECO:0000256" key="2">
    <source>
        <dbReference type="SAM" id="MobiDB-lite"/>
    </source>
</evidence>
<feature type="transmembrane region" description="Helical" evidence="3">
    <location>
        <begin position="217"/>
        <end position="237"/>
    </location>
</feature>
<evidence type="ECO:0000313" key="5">
    <source>
        <dbReference type="EMBL" id="KAH7248224.1"/>
    </source>
</evidence>
<keyword evidence="1" id="KW-0539">Nucleus</keyword>
<dbReference type="OrthoDB" id="3546279at2759"/>
<feature type="region of interest" description="Disordered" evidence="2">
    <location>
        <begin position="1"/>
        <end position="28"/>
    </location>
</feature>
<dbReference type="Pfam" id="PF11951">
    <property type="entry name" value="Fungal_trans_2"/>
    <property type="match status" value="1"/>
</dbReference>
<sequence length="399" mass="45263">MAPQLLGETIGERGVKSRRPHKKAKTGCGDCRRRRVKCGEERPKCRACVRRGVPCQYPNQAQALSSGPSPALTHDDEFSPESASTQQSSQHYQVSVFPNLSTITYPALLRSNSPEQPSATFVIHEMALLHHWTVSTSLDIYKNSGLSVCWQVLIPQIAFKHPFVMHALLGLAALHVAYLNRQDKMRHMTDAAHHHTQGLQGFHEAVRFMSSDKADALFAWSMLNLLYAVLGPTYATVRLGPLSQLLLLGNWDELDPDKEPNPEDQHFCQTRGSWKSSSDAQTYEKTLWTLRRCRMFMAQFATMNDKTLKEAGLNRFWAGPFLFVPFAPEEYFILLRQRQPPALVLYAFFGALLHTLNSSWFLEGWGHDIVELIDDLLGSYWKPWIAWPLEVVGLNESNK</sequence>
<gene>
    <name evidence="5" type="ORF">B0J15DRAFT_562394</name>
</gene>
<feature type="transmembrane region" description="Helical" evidence="3">
    <location>
        <begin position="163"/>
        <end position="179"/>
    </location>
</feature>
<dbReference type="Gene3D" id="4.10.240.10">
    <property type="entry name" value="Zn(2)-C6 fungal-type DNA-binding domain"/>
    <property type="match status" value="1"/>
</dbReference>
<keyword evidence="3" id="KW-0812">Transmembrane</keyword>
<feature type="domain" description="Zn(2)-C6 fungal-type" evidence="4">
    <location>
        <begin position="27"/>
        <end position="57"/>
    </location>
</feature>
<evidence type="ECO:0000256" key="1">
    <source>
        <dbReference type="ARBA" id="ARBA00023242"/>
    </source>
</evidence>
<dbReference type="GO" id="GO:0008270">
    <property type="term" value="F:zinc ion binding"/>
    <property type="evidence" value="ECO:0007669"/>
    <property type="project" value="InterPro"/>
</dbReference>